<evidence type="ECO:0000313" key="6">
    <source>
        <dbReference type="EMBL" id="EGT40465.1"/>
    </source>
</evidence>
<dbReference type="eggNOG" id="ENOG502S5QQ">
    <property type="taxonomic scope" value="Eukaryota"/>
</dbReference>
<dbReference type="SUPFAM" id="SSF140741">
    <property type="entry name" value="RUN domain-like"/>
    <property type="match status" value="1"/>
</dbReference>
<dbReference type="HOGENOM" id="CLU_013643_0_0_1"/>
<accession>G0MAZ2</accession>
<evidence type="ECO:0000313" key="7">
    <source>
        <dbReference type="Proteomes" id="UP000008068"/>
    </source>
</evidence>
<dbReference type="PROSITE" id="PS50826">
    <property type="entry name" value="RUN"/>
    <property type="match status" value="1"/>
</dbReference>
<evidence type="ECO:0000256" key="2">
    <source>
        <dbReference type="ARBA" id="ARBA00004656"/>
    </source>
</evidence>
<dbReference type="SMART" id="SM00233">
    <property type="entry name" value="PH"/>
    <property type="match status" value="1"/>
</dbReference>
<dbReference type="InParanoid" id="G0MAZ2"/>
<dbReference type="AlphaFoldDB" id="G0MAZ2"/>
<dbReference type="PANTHER" id="PTHR46556:SF1">
    <property type="entry name" value="PLECKSTRIN HOMOLOGY DOMAIN-CONTAINING FAMILY M MEMBER 2"/>
    <property type="match status" value="1"/>
</dbReference>
<dbReference type="PANTHER" id="PTHR46556">
    <property type="entry name" value="PLECKSTRIN HOMOLOGY DOMAIN-CONTAINING FAMILY M MEMBER 2"/>
    <property type="match status" value="1"/>
</dbReference>
<evidence type="ECO:0000256" key="4">
    <source>
        <dbReference type="ARBA" id="ARBA00023228"/>
    </source>
</evidence>
<dbReference type="Gene3D" id="1.20.58.900">
    <property type="match status" value="1"/>
</dbReference>
<sequence length="739" mass="84350">MYHMLPYAYREQPNCSRDQHGEFQNLVEDLVNKVSRETDLVDADNPNGRKLFNSMDSFFSYGLLTADRAYWHCIKTFLPRAEQKMLIAECGDANDRFLSIGWLKASFNKGTLHFMLLAMNNEVNKRWLPKHYHVNACLRNAGLLEKITEFIGRLQPVQFAFYSTRQMRPVVVPAAVVETATVQISSRQAARQRKITEKEESQEVVPNIVPEEIPPGIADNFSQGVVLDDLMRQRNYRMIDQSNAQNQAGTSQQNPGPSQPVIEEEKLEDVMTKKMSCVHLESMDPDGIDQILASVGPDDTNIPEIKVEDGEYHMSQGDILNLAINIFERSSEKIVECYQVLENFHTDAMQLRFLVVTNFNLYVFKHVQIPNGTAEMITSSEGMFMPLIRMPHDRIQTFRVSIDNLSFCVVATEKGFPYFVENNEQDDQSLFMYVAAMAGLESGARVVNTIINAVDHSAHKLPSRLLVDDHVGYMTFLQPNLEKELRRKFDVQASLLCMHYEQSEMEMIRSLGTKAGYLFRASVGTWMKNTADTQQNYCVAIGGEFLMFTDSTCKIEGSKRLKLCDTTFESKEPHFQLKGQEGIFEFECTSAMDFKEWCKILDMHTKNPTPTPYYASCLAIFTEHSIALVQEGERFWSDGFLRLLSQIDRRAISQAVIVHPPEDKESYFKTRSPALCLVTRDDTIHYIFIRYSKELDRVAAAVQSVYGVQVLKFSEEMLQTSVGMAINNVVCTANKIWPL</sequence>
<dbReference type="GO" id="GO:0005765">
    <property type="term" value="C:lysosomal membrane"/>
    <property type="evidence" value="ECO:0007669"/>
    <property type="project" value="UniProtKB-SubCell"/>
</dbReference>
<dbReference type="InterPro" id="IPR047327">
    <property type="entry name" value="RUN_PLEKHM2"/>
</dbReference>
<dbReference type="OMA" id="HDAERFM"/>
<name>G0MAZ2_CAEBE</name>
<dbReference type="EMBL" id="GL379788">
    <property type="protein sequence ID" value="EGT40465.1"/>
    <property type="molecule type" value="Genomic_DNA"/>
</dbReference>
<keyword evidence="4" id="KW-0458">Lysosome</keyword>
<dbReference type="Pfam" id="PF23142">
    <property type="entry name" value="PH_PLEKHM2"/>
    <property type="match status" value="1"/>
</dbReference>
<dbReference type="InterPro" id="IPR037213">
    <property type="entry name" value="Run_dom_sf"/>
</dbReference>
<dbReference type="GO" id="GO:0010008">
    <property type="term" value="C:endosome membrane"/>
    <property type="evidence" value="ECO:0007669"/>
    <property type="project" value="TreeGrafter"/>
</dbReference>
<dbReference type="InterPro" id="IPR004012">
    <property type="entry name" value="Run_dom"/>
</dbReference>
<reference evidence="7" key="1">
    <citation type="submission" date="2011-07" db="EMBL/GenBank/DDBJ databases">
        <authorList>
            <consortium name="Caenorhabditis brenneri Sequencing and Analysis Consortium"/>
            <person name="Wilson R.K."/>
        </authorList>
    </citation>
    <scope>NUCLEOTIDE SEQUENCE [LARGE SCALE GENOMIC DNA]</scope>
    <source>
        <strain evidence="7">PB2801</strain>
    </source>
</reference>
<dbReference type="Proteomes" id="UP000008068">
    <property type="component" value="Unassembled WGS sequence"/>
</dbReference>
<dbReference type="GO" id="GO:0007030">
    <property type="term" value="P:Golgi organization"/>
    <property type="evidence" value="ECO:0007669"/>
    <property type="project" value="TreeGrafter"/>
</dbReference>
<protein>
    <recommendedName>
        <fullName evidence="5">RUN domain-containing protein</fullName>
    </recommendedName>
</protein>
<organism evidence="7">
    <name type="scientific">Caenorhabditis brenneri</name>
    <name type="common">Nematode worm</name>
    <dbReference type="NCBI Taxonomy" id="135651"/>
    <lineage>
        <taxon>Eukaryota</taxon>
        <taxon>Metazoa</taxon>
        <taxon>Ecdysozoa</taxon>
        <taxon>Nematoda</taxon>
        <taxon>Chromadorea</taxon>
        <taxon>Rhabditida</taxon>
        <taxon>Rhabditina</taxon>
        <taxon>Rhabditomorpha</taxon>
        <taxon>Rhabditoidea</taxon>
        <taxon>Rhabditidae</taxon>
        <taxon>Peloderinae</taxon>
        <taxon>Caenorhabditis</taxon>
    </lineage>
</organism>
<evidence type="ECO:0000259" key="5">
    <source>
        <dbReference type="PROSITE" id="PS50826"/>
    </source>
</evidence>
<keyword evidence="7" id="KW-1185">Reference proteome</keyword>
<evidence type="ECO:0000256" key="3">
    <source>
        <dbReference type="ARBA" id="ARBA00022490"/>
    </source>
</evidence>
<dbReference type="OrthoDB" id="9983817at2759"/>
<comment type="subcellular location">
    <subcellularLocation>
        <location evidence="1">Cytoplasm</location>
    </subcellularLocation>
    <subcellularLocation>
        <location evidence="2">Lysosome membrane</location>
    </subcellularLocation>
</comment>
<dbReference type="InterPro" id="IPR057288">
    <property type="entry name" value="PH_PLEKHM2"/>
</dbReference>
<gene>
    <name evidence="6" type="ORF">CAEBREN_14199</name>
</gene>
<dbReference type="InterPro" id="IPR001849">
    <property type="entry name" value="PH_domain"/>
</dbReference>
<feature type="domain" description="RUN" evidence="5">
    <location>
        <begin position="42"/>
        <end position="166"/>
    </location>
</feature>
<dbReference type="InterPro" id="IPR053015">
    <property type="entry name" value="PH_domain-containing_M2"/>
</dbReference>
<keyword evidence="3" id="KW-0963">Cytoplasm</keyword>
<dbReference type="STRING" id="135651.G0MAZ2"/>
<evidence type="ECO:0000256" key="1">
    <source>
        <dbReference type="ARBA" id="ARBA00004496"/>
    </source>
</evidence>
<dbReference type="GO" id="GO:0032418">
    <property type="term" value="P:lysosome localization"/>
    <property type="evidence" value="ECO:0007669"/>
    <property type="project" value="TreeGrafter"/>
</dbReference>
<dbReference type="GO" id="GO:0019894">
    <property type="term" value="F:kinesin binding"/>
    <property type="evidence" value="ECO:0007669"/>
    <property type="project" value="TreeGrafter"/>
</dbReference>
<proteinExistence type="predicted"/>
<dbReference type="CDD" id="cd17680">
    <property type="entry name" value="RUN_PLEKHM2"/>
    <property type="match status" value="1"/>
</dbReference>
<dbReference type="GO" id="GO:0032880">
    <property type="term" value="P:regulation of protein localization"/>
    <property type="evidence" value="ECO:0007669"/>
    <property type="project" value="TreeGrafter"/>
</dbReference>
<dbReference type="SUPFAM" id="SSF50729">
    <property type="entry name" value="PH domain-like"/>
    <property type="match status" value="1"/>
</dbReference>